<evidence type="ECO:0000313" key="2">
    <source>
        <dbReference type="Proteomes" id="UP000000768"/>
    </source>
</evidence>
<name>A0A1B6QI51_SORBI</name>
<dbReference type="InParanoid" id="A0A1B6QI51"/>
<dbReference type="EMBL" id="CM000760">
    <property type="protein sequence ID" value="KXG37570.1"/>
    <property type="molecule type" value="Genomic_DNA"/>
</dbReference>
<evidence type="ECO:0000313" key="1">
    <source>
        <dbReference type="EMBL" id="KXG37570.1"/>
    </source>
</evidence>
<sequence>MCGFQAGGPGSAVFFSTSTYVGRQETLSIRVRLLRRPAPACVCVSAGRLQGYTASTRWTGSRLSPLTF</sequence>
<proteinExistence type="predicted"/>
<dbReference type="Proteomes" id="UP000000768">
    <property type="component" value="Chromosome 1"/>
</dbReference>
<protein>
    <submittedName>
        <fullName evidence="1">Uncharacterized protein</fullName>
    </submittedName>
</protein>
<gene>
    <name evidence="1" type="ORF">SORBI_3001G092400</name>
</gene>
<organism evidence="1 2">
    <name type="scientific">Sorghum bicolor</name>
    <name type="common">Sorghum</name>
    <name type="synonym">Sorghum vulgare</name>
    <dbReference type="NCBI Taxonomy" id="4558"/>
    <lineage>
        <taxon>Eukaryota</taxon>
        <taxon>Viridiplantae</taxon>
        <taxon>Streptophyta</taxon>
        <taxon>Embryophyta</taxon>
        <taxon>Tracheophyta</taxon>
        <taxon>Spermatophyta</taxon>
        <taxon>Magnoliopsida</taxon>
        <taxon>Liliopsida</taxon>
        <taxon>Poales</taxon>
        <taxon>Poaceae</taxon>
        <taxon>PACMAD clade</taxon>
        <taxon>Panicoideae</taxon>
        <taxon>Andropogonodae</taxon>
        <taxon>Andropogoneae</taxon>
        <taxon>Sorghinae</taxon>
        <taxon>Sorghum</taxon>
    </lineage>
</organism>
<reference evidence="1 2" key="1">
    <citation type="journal article" date="2009" name="Nature">
        <title>The Sorghum bicolor genome and the diversification of grasses.</title>
        <authorList>
            <person name="Paterson A.H."/>
            <person name="Bowers J.E."/>
            <person name="Bruggmann R."/>
            <person name="Dubchak I."/>
            <person name="Grimwood J."/>
            <person name="Gundlach H."/>
            <person name="Haberer G."/>
            <person name="Hellsten U."/>
            <person name="Mitros T."/>
            <person name="Poliakov A."/>
            <person name="Schmutz J."/>
            <person name="Spannagl M."/>
            <person name="Tang H."/>
            <person name="Wang X."/>
            <person name="Wicker T."/>
            <person name="Bharti A.K."/>
            <person name="Chapman J."/>
            <person name="Feltus F.A."/>
            <person name="Gowik U."/>
            <person name="Grigoriev I.V."/>
            <person name="Lyons E."/>
            <person name="Maher C.A."/>
            <person name="Martis M."/>
            <person name="Narechania A."/>
            <person name="Otillar R.P."/>
            <person name="Penning B.W."/>
            <person name="Salamov A.A."/>
            <person name="Wang Y."/>
            <person name="Zhang L."/>
            <person name="Carpita N.C."/>
            <person name="Freeling M."/>
            <person name="Gingle A.R."/>
            <person name="Hash C.T."/>
            <person name="Keller B."/>
            <person name="Klein P."/>
            <person name="Kresovich S."/>
            <person name="McCann M.C."/>
            <person name="Ming R."/>
            <person name="Peterson D.G."/>
            <person name="Mehboob-ur-Rahman"/>
            <person name="Ware D."/>
            <person name="Westhoff P."/>
            <person name="Mayer K.F."/>
            <person name="Messing J."/>
            <person name="Rokhsar D.S."/>
        </authorList>
    </citation>
    <scope>NUCLEOTIDE SEQUENCE [LARGE SCALE GENOMIC DNA]</scope>
    <source>
        <strain evidence="2">cv. BTx623</strain>
    </source>
</reference>
<keyword evidence="2" id="KW-1185">Reference proteome</keyword>
<accession>A0A1B6QI51</accession>
<dbReference type="AlphaFoldDB" id="A0A1B6QI51"/>
<dbReference type="Gramene" id="KXG37570">
    <property type="protein sequence ID" value="KXG37570"/>
    <property type="gene ID" value="SORBI_3001G092400"/>
</dbReference>
<reference evidence="2" key="2">
    <citation type="journal article" date="2018" name="Plant J.">
        <title>The Sorghum bicolor reference genome: improved assembly, gene annotations, a transcriptome atlas, and signatures of genome organization.</title>
        <authorList>
            <person name="McCormick R.F."/>
            <person name="Truong S.K."/>
            <person name="Sreedasyam A."/>
            <person name="Jenkins J."/>
            <person name="Shu S."/>
            <person name="Sims D."/>
            <person name="Kennedy M."/>
            <person name="Amirebrahimi M."/>
            <person name="Weers B.D."/>
            <person name="McKinley B."/>
            <person name="Mattison A."/>
            <person name="Morishige D.T."/>
            <person name="Grimwood J."/>
            <person name="Schmutz J."/>
            <person name="Mullet J.E."/>
        </authorList>
    </citation>
    <scope>NUCLEOTIDE SEQUENCE [LARGE SCALE GENOMIC DNA]</scope>
    <source>
        <strain evidence="2">cv. BTx623</strain>
    </source>
</reference>